<dbReference type="PIRSF" id="PIRSF018297">
    <property type="entry name" value="Doc"/>
    <property type="match status" value="1"/>
</dbReference>
<sequence>MTSVIFLPKDLILLFHEQLIQIYGGSYGVRDENLLDSALQQPKATFDGKYLHDNLLKMAAAYGYHSCNNHPFIDGNKRIALVAMDVFLQRNGFEITACEKDTFKMMMDLASGRLSKDELVIWLKNNTSSLFTS</sequence>
<name>A0A9D3AWN6_9FIRM</name>
<dbReference type="Gene3D" id="1.20.120.1870">
    <property type="entry name" value="Fic/DOC protein, Fido domain"/>
    <property type="match status" value="1"/>
</dbReference>
<proteinExistence type="predicted"/>
<accession>A0A9D3AWN6</accession>
<dbReference type="EMBL" id="LSRS01000008">
    <property type="protein sequence ID" value="KAF1084042.1"/>
    <property type="molecule type" value="Genomic_DNA"/>
</dbReference>
<dbReference type="PROSITE" id="PS51459">
    <property type="entry name" value="FIDO"/>
    <property type="match status" value="1"/>
</dbReference>
<dbReference type="InterPro" id="IPR003812">
    <property type="entry name" value="Fido"/>
</dbReference>
<evidence type="ECO:0000259" key="1">
    <source>
        <dbReference type="PROSITE" id="PS51459"/>
    </source>
</evidence>
<dbReference type="PANTHER" id="PTHR39426">
    <property type="entry name" value="HOMOLOGY TO DEATH-ON-CURING PROTEIN OF PHAGE P1"/>
    <property type="match status" value="1"/>
</dbReference>
<reference evidence="2" key="1">
    <citation type="submission" date="2016-02" db="EMBL/GenBank/DDBJ databases">
        <title>Draft Genome Sequence of Sporotomaculum syntrophicum Strain FB, a Syntrophic Benzoate Degrader.</title>
        <authorList>
            <person name="Nobu M.K."/>
            <person name="Narihiro T."/>
            <person name="Qiu Y.-L."/>
            <person name="Ohashi A."/>
            <person name="Liu W.-T."/>
            <person name="Yuji S."/>
        </authorList>
    </citation>
    <scope>NUCLEOTIDE SEQUENCE</scope>
    <source>
        <strain evidence="2">FB</strain>
    </source>
</reference>
<dbReference type="OrthoDB" id="9802752at2"/>
<dbReference type="GO" id="GO:0016301">
    <property type="term" value="F:kinase activity"/>
    <property type="evidence" value="ECO:0007669"/>
    <property type="project" value="InterPro"/>
</dbReference>
<dbReference type="RefSeq" id="WP_161823207.1">
    <property type="nucleotide sequence ID" value="NZ_LSRS01000008.1"/>
</dbReference>
<dbReference type="Pfam" id="PF02661">
    <property type="entry name" value="Fic"/>
    <property type="match status" value="1"/>
</dbReference>
<dbReference type="PANTHER" id="PTHR39426:SF1">
    <property type="entry name" value="HOMOLOGY TO DEATH-ON-CURING PROTEIN OF PHAGE P1"/>
    <property type="match status" value="1"/>
</dbReference>
<dbReference type="AlphaFoldDB" id="A0A9D3AWN6"/>
<organism evidence="2 3">
    <name type="scientific">Sporotomaculum syntrophicum</name>
    <dbReference type="NCBI Taxonomy" id="182264"/>
    <lineage>
        <taxon>Bacteria</taxon>
        <taxon>Bacillati</taxon>
        <taxon>Bacillota</taxon>
        <taxon>Clostridia</taxon>
        <taxon>Eubacteriales</taxon>
        <taxon>Desulfallaceae</taxon>
        <taxon>Sporotomaculum</taxon>
    </lineage>
</organism>
<dbReference type="InterPro" id="IPR006440">
    <property type="entry name" value="Doc"/>
</dbReference>
<evidence type="ECO:0000313" key="2">
    <source>
        <dbReference type="EMBL" id="KAF1084042.1"/>
    </source>
</evidence>
<dbReference type="InterPro" id="IPR053737">
    <property type="entry name" value="Type_II_TA_Toxin"/>
</dbReference>
<evidence type="ECO:0000313" key="3">
    <source>
        <dbReference type="Proteomes" id="UP000798488"/>
    </source>
</evidence>
<dbReference type="SUPFAM" id="SSF140931">
    <property type="entry name" value="Fic-like"/>
    <property type="match status" value="1"/>
</dbReference>
<dbReference type="NCBIfam" id="TIGR01550">
    <property type="entry name" value="DOC_P1"/>
    <property type="match status" value="1"/>
</dbReference>
<dbReference type="InterPro" id="IPR036597">
    <property type="entry name" value="Fido-like_dom_sf"/>
</dbReference>
<gene>
    <name evidence="2" type="primary">doc</name>
    <name evidence="2" type="ORF">SPSYN_02954</name>
</gene>
<dbReference type="Proteomes" id="UP000798488">
    <property type="component" value="Unassembled WGS sequence"/>
</dbReference>
<protein>
    <submittedName>
        <fullName evidence="2">Toxin Doc</fullName>
    </submittedName>
</protein>
<comment type="caution">
    <text evidence="2">The sequence shown here is derived from an EMBL/GenBank/DDBJ whole genome shotgun (WGS) entry which is preliminary data.</text>
</comment>
<keyword evidence="3" id="KW-1185">Reference proteome</keyword>
<feature type="domain" description="Fido" evidence="1">
    <location>
        <begin position="7"/>
        <end position="125"/>
    </location>
</feature>